<accession>A0A8D5ZPC0</accession>
<evidence type="ECO:0000256" key="10">
    <source>
        <dbReference type="ARBA" id="ARBA00023277"/>
    </source>
</evidence>
<evidence type="ECO:0000256" key="5">
    <source>
        <dbReference type="ARBA" id="ARBA00013189"/>
    </source>
</evidence>
<evidence type="ECO:0000256" key="9">
    <source>
        <dbReference type="ARBA" id="ARBA00023235"/>
    </source>
</evidence>
<reference evidence="13" key="1">
    <citation type="journal article" date="2013" name="Int. J. Syst. Evol. Microbiol.">
        <title>Polycladomyces abyssicola gen. nov., sp. nov., a thermophilic filamentous bacterium isolated from hemipelagic sediment.</title>
        <authorList>
            <person name="Tsubouchi T."/>
            <person name="Shimane Y."/>
            <person name="Mori K."/>
            <person name="Usui K."/>
            <person name="Hiraki T."/>
            <person name="Tame A."/>
            <person name="Uematsu K."/>
            <person name="Maruyama T."/>
            <person name="Hatada Y."/>
        </authorList>
    </citation>
    <scope>NUCLEOTIDE SEQUENCE</scope>
    <source>
        <strain evidence="13">JIR-001</strain>
    </source>
</reference>
<dbReference type="EMBL" id="AP024601">
    <property type="protein sequence ID" value="BCU82203.1"/>
    <property type="molecule type" value="Genomic_DNA"/>
</dbReference>
<evidence type="ECO:0000313" key="14">
    <source>
        <dbReference type="Proteomes" id="UP000677436"/>
    </source>
</evidence>
<keyword evidence="9 11" id="KW-0413">Isomerase</keyword>
<dbReference type="Gene3D" id="3.90.25.10">
    <property type="entry name" value="UDP-galactose 4-epimerase, domain 1"/>
    <property type="match status" value="1"/>
</dbReference>
<dbReference type="PANTHER" id="PTHR43725">
    <property type="entry name" value="UDP-GLUCOSE 4-EPIMERASE"/>
    <property type="match status" value="1"/>
</dbReference>
<sequence length="333" mass="37219">MAILVTGGAGYIGSHTVCELLDHGEEVIVLDNLEKGHRDAVLAPIFIQGDVRDRELLDQIFRRYDVEAVVHFAAYSLVGDSMKDPLAYYDNNVTAAQILLTKMMEHGVKHIVFSSTAATYGEPRQIPIQETDPTEPTNAYGETKLAIEKMMGWCERAYGLRFVSLRYFNAAGAHPDGHIGEDHDPETHLIPIVLQVALGQREALSIFGYDYPTDDGTCIRDYVHVMDLAQAHRLALEKLRETGKSGIYNLGSGTGFSVKQVVERAREITGHPIPTRVAPRRPGDPAVLIASSRKAREELGWRPQYEDLDTMITTAWAWHRSHPNGYRKEEIRG</sequence>
<dbReference type="SUPFAM" id="SSF51735">
    <property type="entry name" value="NAD(P)-binding Rossmann-fold domains"/>
    <property type="match status" value="1"/>
</dbReference>
<dbReference type="Gene3D" id="3.40.50.720">
    <property type="entry name" value="NAD(P)-binding Rossmann-like Domain"/>
    <property type="match status" value="1"/>
</dbReference>
<dbReference type="GO" id="GO:0033499">
    <property type="term" value="P:galactose catabolic process via UDP-galactose, Leloir pathway"/>
    <property type="evidence" value="ECO:0007669"/>
    <property type="project" value="TreeGrafter"/>
</dbReference>
<feature type="domain" description="NAD-dependent epimerase/dehydratase" evidence="12">
    <location>
        <begin position="3"/>
        <end position="251"/>
    </location>
</feature>
<dbReference type="PANTHER" id="PTHR43725:SF53">
    <property type="entry name" value="UDP-ARABINOSE 4-EPIMERASE 1"/>
    <property type="match status" value="1"/>
</dbReference>
<dbReference type="InterPro" id="IPR036291">
    <property type="entry name" value="NAD(P)-bd_dom_sf"/>
</dbReference>
<keyword evidence="7 11" id="KW-0520">NAD</keyword>
<keyword evidence="8" id="KW-0299">Galactose metabolism</keyword>
<evidence type="ECO:0000256" key="1">
    <source>
        <dbReference type="ARBA" id="ARBA00000083"/>
    </source>
</evidence>
<evidence type="ECO:0000313" key="13">
    <source>
        <dbReference type="EMBL" id="BCU82203.1"/>
    </source>
</evidence>
<protein>
    <recommendedName>
        <fullName evidence="6 11">UDP-glucose 4-epimerase</fullName>
        <ecNumber evidence="5 11">5.1.3.2</ecNumber>
    </recommendedName>
</protein>
<dbReference type="CDD" id="cd05247">
    <property type="entry name" value="UDP_G4E_1_SDR_e"/>
    <property type="match status" value="1"/>
</dbReference>
<comment type="pathway">
    <text evidence="3 11">Carbohydrate metabolism; galactose metabolism.</text>
</comment>
<dbReference type="Proteomes" id="UP000677436">
    <property type="component" value="Chromosome"/>
</dbReference>
<dbReference type="RefSeq" id="WP_212772566.1">
    <property type="nucleotide sequence ID" value="NZ_AP024601.1"/>
</dbReference>
<evidence type="ECO:0000259" key="12">
    <source>
        <dbReference type="Pfam" id="PF01370"/>
    </source>
</evidence>
<evidence type="ECO:0000256" key="4">
    <source>
        <dbReference type="ARBA" id="ARBA00007637"/>
    </source>
</evidence>
<evidence type="ECO:0000256" key="11">
    <source>
        <dbReference type="RuleBase" id="RU366046"/>
    </source>
</evidence>
<organism evidence="13 14">
    <name type="scientific">Polycladomyces abyssicola</name>
    <dbReference type="NCBI Taxonomy" id="1125966"/>
    <lineage>
        <taxon>Bacteria</taxon>
        <taxon>Bacillati</taxon>
        <taxon>Bacillota</taxon>
        <taxon>Bacilli</taxon>
        <taxon>Bacillales</taxon>
        <taxon>Thermoactinomycetaceae</taxon>
        <taxon>Polycladomyces</taxon>
    </lineage>
</organism>
<comment type="similarity">
    <text evidence="4 11">Belongs to the NAD(P)-dependent epimerase/dehydratase family.</text>
</comment>
<name>A0A8D5ZPC0_9BACL</name>
<evidence type="ECO:0000256" key="6">
    <source>
        <dbReference type="ARBA" id="ARBA00018569"/>
    </source>
</evidence>
<dbReference type="EC" id="5.1.3.2" evidence="5 11"/>
<dbReference type="AlphaFoldDB" id="A0A8D5ZPC0"/>
<reference evidence="13" key="2">
    <citation type="journal article" date="2021" name="Microbiol. Resour. Announc.">
        <title>Complete Genome Sequence of Polycladomyces abyssicola JIR-001T, Isolated from Hemipelagic Sediment in Deep Seawater.</title>
        <authorList>
            <person name="Tsubouchi T."/>
            <person name="Kaneko Y."/>
        </authorList>
    </citation>
    <scope>NUCLEOTIDE SEQUENCE</scope>
    <source>
        <strain evidence="13">JIR-001</strain>
    </source>
</reference>
<dbReference type="KEGG" id="pabs:JIR001_19860"/>
<comment type="subunit">
    <text evidence="11">Homodimer.</text>
</comment>
<dbReference type="GO" id="GO:0003978">
    <property type="term" value="F:UDP-glucose 4-epimerase activity"/>
    <property type="evidence" value="ECO:0007669"/>
    <property type="project" value="UniProtKB-UniRule"/>
</dbReference>
<evidence type="ECO:0000256" key="8">
    <source>
        <dbReference type="ARBA" id="ARBA00023144"/>
    </source>
</evidence>
<dbReference type="InterPro" id="IPR005886">
    <property type="entry name" value="UDP_G4E"/>
</dbReference>
<comment type="catalytic activity">
    <reaction evidence="1 11">
        <text>UDP-alpha-D-glucose = UDP-alpha-D-galactose</text>
        <dbReference type="Rhea" id="RHEA:22168"/>
        <dbReference type="ChEBI" id="CHEBI:58885"/>
        <dbReference type="ChEBI" id="CHEBI:66914"/>
        <dbReference type="EC" id="5.1.3.2"/>
    </reaction>
</comment>
<proteinExistence type="inferred from homology"/>
<keyword evidence="10 11" id="KW-0119">Carbohydrate metabolism</keyword>
<evidence type="ECO:0000256" key="3">
    <source>
        <dbReference type="ARBA" id="ARBA00004947"/>
    </source>
</evidence>
<dbReference type="UniPathway" id="UPA00214"/>
<evidence type="ECO:0000256" key="2">
    <source>
        <dbReference type="ARBA" id="ARBA00001911"/>
    </source>
</evidence>
<gene>
    <name evidence="13" type="primary">galE</name>
    <name evidence="13" type="ORF">JIR001_19860</name>
</gene>
<comment type="cofactor">
    <cofactor evidence="2 11">
        <name>NAD(+)</name>
        <dbReference type="ChEBI" id="CHEBI:57540"/>
    </cofactor>
</comment>
<keyword evidence="14" id="KW-1185">Reference proteome</keyword>
<dbReference type="Pfam" id="PF01370">
    <property type="entry name" value="Epimerase"/>
    <property type="match status" value="1"/>
</dbReference>
<dbReference type="InterPro" id="IPR001509">
    <property type="entry name" value="Epimerase_deHydtase"/>
</dbReference>
<dbReference type="NCBIfam" id="TIGR01179">
    <property type="entry name" value="galE"/>
    <property type="match status" value="1"/>
</dbReference>
<evidence type="ECO:0000256" key="7">
    <source>
        <dbReference type="ARBA" id="ARBA00023027"/>
    </source>
</evidence>